<dbReference type="EnsemblMetazoa" id="GBRI012864-RA">
    <property type="protein sequence ID" value="GBRI012864-PA"/>
    <property type="gene ID" value="GBRI012864"/>
</dbReference>
<feature type="domain" description="Proteasome activator PA28 N-terminal" evidence="5">
    <location>
        <begin position="101"/>
        <end position="157"/>
    </location>
</feature>
<dbReference type="GO" id="GO:0061136">
    <property type="term" value="P:regulation of proteasomal protein catabolic process"/>
    <property type="evidence" value="ECO:0007669"/>
    <property type="project" value="TreeGrafter"/>
</dbReference>
<feature type="domain" description="Proteasome activator PA28 C-terminal" evidence="6">
    <location>
        <begin position="203"/>
        <end position="334"/>
    </location>
</feature>
<dbReference type="InterPro" id="IPR009077">
    <property type="entry name" value="Proteasome_activ_PA28"/>
</dbReference>
<dbReference type="InterPro" id="IPR036996">
    <property type="entry name" value="PA28_N_sf"/>
</dbReference>
<dbReference type="STRING" id="37001.A0A1A9WB43"/>
<dbReference type="FunFam" id="1.20.120.180:FF:000002">
    <property type="entry name" value="Proteasome activator complex subunit 1"/>
    <property type="match status" value="1"/>
</dbReference>
<dbReference type="Pfam" id="PF02251">
    <property type="entry name" value="PA28_N"/>
    <property type="match status" value="1"/>
</dbReference>
<dbReference type="InterPro" id="IPR003186">
    <property type="entry name" value="PA28_C"/>
</dbReference>
<dbReference type="GO" id="GO:0005654">
    <property type="term" value="C:nucleoplasm"/>
    <property type="evidence" value="ECO:0007669"/>
    <property type="project" value="TreeGrafter"/>
</dbReference>
<dbReference type="PANTHER" id="PTHR10660">
    <property type="entry name" value="PROTEASOME REGULATOR PA28"/>
    <property type="match status" value="1"/>
</dbReference>
<reference evidence="7" key="2">
    <citation type="submission" date="2020-05" db="UniProtKB">
        <authorList>
            <consortium name="EnsemblMetazoa"/>
        </authorList>
    </citation>
    <scope>IDENTIFICATION</scope>
    <source>
        <strain evidence="7">IAEA</strain>
    </source>
</reference>
<dbReference type="VEuPathDB" id="VectorBase:GBRI012864"/>
<comment type="similarity">
    <text evidence="1">Belongs to the PA28 family.</text>
</comment>
<evidence type="ECO:0000256" key="3">
    <source>
        <dbReference type="ARBA" id="ARBA00037467"/>
    </source>
</evidence>
<protein>
    <recommendedName>
        <fullName evidence="9">Proteasome activator PA28 C-terminal domain-containing protein</fullName>
    </recommendedName>
</protein>
<evidence type="ECO:0008006" key="9">
    <source>
        <dbReference type="Google" id="ProtNLM"/>
    </source>
</evidence>
<name>A0A1A9WB43_9MUSC</name>
<dbReference type="GO" id="GO:2000045">
    <property type="term" value="P:regulation of G1/S transition of mitotic cell cycle"/>
    <property type="evidence" value="ECO:0007669"/>
    <property type="project" value="TreeGrafter"/>
</dbReference>
<keyword evidence="2" id="KW-0647">Proteasome</keyword>
<dbReference type="SUPFAM" id="SSF47216">
    <property type="entry name" value="Proteasome activator"/>
    <property type="match status" value="1"/>
</dbReference>
<dbReference type="Pfam" id="PF02252">
    <property type="entry name" value="PA28_C"/>
    <property type="match status" value="1"/>
</dbReference>
<dbReference type="InterPro" id="IPR036252">
    <property type="entry name" value="Proteasome_activ_sf"/>
</dbReference>
<dbReference type="GO" id="GO:0008537">
    <property type="term" value="C:proteasome activator complex"/>
    <property type="evidence" value="ECO:0007669"/>
    <property type="project" value="InterPro"/>
</dbReference>
<dbReference type="GO" id="GO:0061133">
    <property type="term" value="F:endopeptidase activator activity"/>
    <property type="evidence" value="ECO:0007669"/>
    <property type="project" value="TreeGrafter"/>
</dbReference>
<dbReference type="AlphaFoldDB" id="A0A1A9WB43"/>
<keyword evidence="8" id="KW-1185">Reference proteome</keyword>
<dbReference type="Proteomes" id="UP000091820">
    <property type="component" value="Unassembled WGS sequence"/>
</dbReference>
<evidence type="ECO:0000259" key="5">
    <source>
        <dbReference type="Pfam" id="PF02251"/>
    </source>
</evidence>
<accession>A0A1A9WB43</accession>
<evidence type="ECO:0000313" key="7">
    <source>
        <dbReference type="EnsemblMetazoa" id="GBRI012864-PA"/>
    </source>
</evidence>
<evidence type="ECO:0000259" key="6">
    <source>
        <dbReference type="Pfam" id="PF02252"/>
    </source>
</evidence>
<reference evidence="8" key="1">
    <citation type="submission" date="2014-03" db="EMBL/GenBank/DDBJ databases">
        <authorList>
            <person name="Aksoy S."/>
            <person name="Warren W."/>
            <person name="Wilson R.K."/>
        </authorList>
    </citation>
    <scope>NUCLEOTIDE SEQUENCE [LARGE SCALE GENOMIC DNA]</scope>
    <source>
        <strain evidence="8">IAEA</strain>
    </source>
</reference>
<evidence type="ECO:0000256" key="2">
    <source>
        <dbReference type="ARBA" id="ARBA00022942"/>
    </source>
</evidence>
<dbReference type="InterPro" id="IPR003185">
    <property type="entry name" value="Proteasome_activ_PA28_N"/>
</dbReference>
<proteinExistence type="inferred from homology"/>
<dbReference type="Gene3D" id="1.20.5.120">
    <property type="entry name" value="Proteasome activator pa28, N-terminal domain"/>
    <property type="match status" value="1"/>
</dbReference>
<sequence length="339" mass="38288">MDTDTKPKLNGDNKHDVDSSNEGKLDVYRKTEIDSVTQDKLDSVGNKVKSDDARNDAKVDNDNKIDVASKAKVINECKTDVHGDNNEVKLDADRKIKAVADSKVKIEEYKDSLIRRAEKIINMGSTEEILQLDELLATPILQGRKLNVLSESLNIPITASTTTVVNNHDNGSESDQCEAKAINLESSSMSDTEIMAILAKELIPSNSQLCIIINMIKPVIRKLAENSNLFGMWIHFMMPELVEGNDFRILIREAKLVETLAIHFFEQIADYFASRAEIVLKIAKNPRIDDYRRAIIAVDKKQCCSLSMLICEIKKEYLELYDLVKNMREIVKPRFSPML</sequence>
<evidence type="ECO:0000313" key="8">
    <source>
        <dbReference type="Proteomes" id="UP000091820"/>
    </source>
</evidence>
<dbReference type="GO" id="GO:0005737">
    <property type="term" value="C:cytoplasm"/>
    <property type="evidence" value="ECO:0007669"/>
    <property type="project" value="TreeGrafter"/>
</dbReference>
<dbReference type="Gene3D" id="1.20.120.180">
    <property type="entry name" value="Proteasome activator pa28, C-terminal domain"/>
    <property type="match status" value="1"/>
</dbReference>
<evidence type="ECO:0000256" key="4">
    <source>
        <dbReference type="SAM" id="MobiDB-lite"/>
    </source>
</evidence>
<evidence type="ECO:0000256" key="1">
    <source>
        <dbReference type="ARBA" id="ARBA00005883"/>
    </source>
</evidence>
<organism evidence="7 8">
    <name type="scientific">Glossina brevipalpis</name>
    <dbReference type="NCBI Taxonomy" id="37001"/>
    <lineage>
        <taxon>Eukaryota</taxon>
        <taxon>Metazoa</taxon>
        <taxon>Ecdysozoa</taxon>
        <taxon>Arthropoda</taxon>
        <taxon>Hexapoda</taxon>
        <taxon>Insecta</taxon>
        <taxon>Pterygota</taxon>
        <taxon>Neoptera</taxon>
        <taxon>Endopterygota</taxon>
        <taxon>Diptera</taxon>
        <taxon>Brachycera</taxon>
        <taxon>Muscomorpha</taxon>
        <taxon>Hippoboscoidea</taxon>
        <taxon>Glossinidae</taxon>
        <taxon>Glossina</taxon>
    </lineage>
</organism>
<dbReference type="InterPro" id="IPR036997">
    <property type="entry name" value="PA28_C_sf"/>
</dbReference>
<feature type="region of interest" description="Disordered" evidence="4">
    <location>
        <begin position="1"/>
        <end position="26"/>
    </location>
</feature>
<dbReference type="PANTHER" id="PTHR10660:SF2">
    <property type="entry name" value="LD45860P"/>
    <property type="match status" value="1"/>
</dbReference>
<comment type="function">
    <text evidence="3">Implicated in immunoproteasome assembly and required for efficient antigen processing. The PA28 activator complex enhances the generation of class I binding peptides by altering the cleavage pattern of the proteasome.</text>
</comment>